<dbReference type="OrthoDB" id="1883654at2759"/>
<dbReference type="PANTHER" id="PTHR46196:SF4">
    <property type="entry name" value="TRANSCRIPTION FACTOR LHW"/>
    <property type="match status" value="1"/>
</dbReference>
<dbReference type="InterPro" id="IPR025610">
    <property type="entry name" value="MYC/MYB_N"/>
</dbReference>
<dbReference type="GO" id="GO:0003700">
    <property type="term" value="F:DNA-binding transcription factor activity"/>
    <property type="evidence" value="ECO:0007669"/>
    <property type="project" value="InterPro"/>
</dbReference>
<evidence type="ECO:0000256" key="2">
    <source>
        <dbReference type="ARBA" id="ARBA00023163"/>
    </source>
</evidence>
<keyword evidence="2" id="KW-0804">Transcription</keyword>
<feature type="domain" description="Transcription factor MYC/MYB N-terminal" evidence="3">
    <location>
        <begin position="6"/>
        <end position="93"/>
    </location>
</feature>
<organism evidence="4 5">
    <name type="scientific">Genlisea aurea</name>
    <dbReference type="NCBI Taxonomy" id="192259"/>
    <lineage>
        <taxon>Eukaryota</taxon>
        <taxon>Viridiplantae</taxon>
        <taxon>Streptophyta</taxon>
        <taxon>Embryophyta</taxon>
        <taxon>Tracheophyta</taxon>
        <taxon>Spermatophyta</taxon>
        <taxon>Magnoliopsida</taxon>
        <taxon>eudicotyledons</taxon>
        <taxon>Gunneridae</taxon>
        <taxon>Pentapetalae</taxon>
        <taxon>asterids</taxon>
        <taxon>lamiids</taxon>
        <taxon>Lamiales</taxon>
        <taxon>Lentibulariaceae</taxon>
        <taxon>Genlisea</taxon>
    </lineage>
</organism>
<evidence type="ECO:0000313" key="5">
    <source>
        <dbReference type="Proteomes" id="UP000015453"/>
    </source>
</evidence>
<evidence type="ECO:0000259" key="3">
    <source>
        <dbReference type="Pfam" id="PF14215"/>
    </source>
</evidence>
<sequence length="94" mass="10556">CRLHHLMNKMMLNCNVVVLGEGLVGRAAFTGSYQWIDCEKFYGHCHPPEVKKEICQQYLFGIQTVAVIPVLPQGVVQFGSSLTIMENVEFVNEA</sequence>
<comment type="caution">
    <text evidence="4">The sequence shown here is derived from an EMBL/GenBank/DDBJ whole genome shotgun (WGS) entry which is preliminary data.</text>
</comment>
<dbReference type="EMBL" id="AUSU01006276">
    <property type="protein sequence ID" value="EPS62250.1"/>
    <property type="molecule type" value="Genomic_DNA"/>
</dbReference>
<feature type="non-terminal residue" evidence="4">
    <location>
        <position position="1"/>
    </location>
</feature>
<keyword evidence="1" id="KW-0805">Transcription regulation</keyword>
<dbReference type="PANTHER" id="PTHR46196">
    <property type="entry name" value="TRANSCRIPTION FACTOR BHLH155-LIKE ISOFORM X1-RELATED"/>
    <property type="match status" value="1"/>
</dbReference>
<proteinExistence type="predicted"/>
<evidence type="ECO:0000256" key="1">
    <source>
        <dbReference type="ARBA" id="ARBA00023015"/>
    </source>
</evidence>
<keyword evidence="5" id="KW-1185">Reference proteome</keyword>
<name>S8C5Z4_9LAMI</name>
<gene>
    <name evidence="4" type="ORF">M569_12543</name>
</gene>
<reference evidence="4 5" key="1">
    <citation type="journal article" date="2013" name="BMC Genomics">
        <title>The miniature genome of a carnivorous plant Genlisea aurea contains a low number of genes and short non-coding sequences.</title>
        <authorList>
            <person name="Leushkin E.V."/>
            <person name="Sutormin R.A."/>
            <person name="Nabieva E.R."/>
            <person name="Penin A.A."/>
            <person name="Kondrashov A.S."/>
            <person name="Logacheva M.D."/>
        </authorList>
    </citation>
    <scope>NUCLEOTIDE SEQUENCE [LARGE SCALE GENOMIC DNA]</scope>
</reference>
<protein>
    <recommendedName>
        <fullName evidence="3">Transcription factor MYC/MYB N-terminal domain-containing protein</fullName>
    </recommendedName>
</protein>
<dbReference type="Proteomes" id="UP000015453">
    <property type="component" value="Unassembled WGS sequence"/>
</dbReference>
<accession>S8C5Z4</accession>
<dbReference type="InterPro" id="IPR043561">
    <property type="entry name" value="LHW-like"/>
</dbReference>
<evidence type="ECO:0000313" key="4">
    <source>
        <dbReference type="EMBL" id="EPS62250.1"/>
    </source>
</evidence>
<dbReference type="Pfam" id="PF14215">
    <property type="entry name" value="bHLH-MYC_N"/>
    <property type="match status" value="1"/>
</dbReference>
<feature type="non-terminal residue" evidence="4">
    <location>
        <position position="94"/>
    </location>
</feature>
<dbReference type="AlphaFoldDB" id="S8C5Z4"/>